<accession>A0ABM9FK31</accession>
<evidence type="ECO:0000256" key="1">
    <source>
        <dbReference type="SAM" id="MobiDB-lite"/>
    </source>
</evidence>
<feature type="compositionally biased region" description="Polar residues" evidence="1">
    <location>
        <begin position="26"/>
        <end position="36"/>
    </location>
</feature>
<evidence type="ECO:0000313" key="3">
    <source>
        <dbReference type="Proteomes" id="UP001152658"/>
    </source>
</evidence>
<reference evidence="2" key="1">
    <citation type="submission" date="2022-06" db="EMBL/GenBank/DDBJ databases">
        <authorList>
            <person name="Goudenege D."/>
            <person name="Le Roux F."/>
        </authorList>
    </citation>
    <scope>NUCLEOTIDE SEQUENCE</scope>
    <source>
        <strain evidence="2">12-063</strain>
    </source>
</reference>
<evidence type="ECO:0000313" key="2">
    <source>
        <dbReference type="EMBL" id="CAH8202322.1"/>
    </source>
</evidence>
<sequence>MNLGIHEFQQQRIRANELNKHKFSRKQTSLSSNTSRKVPLAR</sequence>
<protein>
    <submittedName>
        <fullName evidence="2">Uncharacterized protein</fullName>
    </submittedName>
</protein>
<feature type="region of interest" description="Disordered" evidence="1">
    <location>
        <begin position="15"/>
        <end position="42"/>
    </location>
</feature>
<dbReference type="Proteomes" id="UP001152658">
    <property type="component" value="Unassembled WGS sequence"/>
</dbReference>
<gene>
    <name evidence="2" type="ORF">VAE063_1030008</name>
</gene>
<proteinExistence type="predicted"/>
<comment type="caution">
    <text evidence="2">The sequence shown here is derived from an EMBL/GenBank/DDBJ whole genome shotgun (WGS) entry which is preliminary data.</text>
</comment>
<name>A0ABM9FK31_9VIBR</name>
<dbReference type="EMBL" id="CALYLK010000004">
    <property type="protein sequence ID" value="CAH8202322.1"/>
    <property type="molecule type" value="Genomic_DNA"/>
</dbReference>
<organism evidence="2 3">
    <name type="scientific">Vibrio aestuarianus</name>
    <dbReference type="NCBI Taxonomy" id="28171"/>
    <lineage>
        <taxon>Bacteria</taxon>
        <taxon>Pseudomonadati</taxon>
        <taxon>Pseudomonadota</taxon>
        <taxon>Gammaproteobacteria</taxon>
        <taxon>Vibrionales</taxon>
        <taxon>Vibrionaceae</taxon>
        <taxon>Vibrio</taxon>
    </lineage>
</organism>
<keyword evidence="3" id="KW-1185">Reference proteome</keyword>